<dbReference type="EMBL" id="CM032184">
    <property type="protein sequence ID" value="KAG7093353.1"/>
    <property type="molecule type" value="Genomic_DNA"/>
</dbReference>
<dbReference type="InterPro" id="IPR032675">
    <property type="entry name" value="LRR_dom_sf"/>
</dbReference>
<evidence type="ECO:0000313" key="3">
    <source>
        <dbReference type="EMBL" id="KAG7093353.1"/>
    </source>
</evidence>
<dbReference type="InterPro" id="IPR001810">
    <property type="entry name" value="F-box_dom"/>
</dbReference>
<dbReference type="Gene3D" id="3.80.10.10">
    <property type="entry name" value="Ribonuclease Inhibitor"/>
    <property type="match status" value="1"/>
</dbReference>
<comment type="caution">
    <text evidence="3">The sequence shown here is derived from an EMBL/GenBank/DDBJ whole genome shotgun (WGS) entry which is preliminary data.</text>
</comment>
<dbReference type="PANTHER" id="PTHR38926">
    <property type="entry name" value="F-BOX DOMAIN CONTAINING PROTEIN, EXPRESSED"/>
    <property type="match status" value="1"/>
</dbReference>
<evidence type="ECO:0000259" key="2">
    <source>
        <dbReference type="Pfam" id="PF12937"/>
    </source>
</evidence>
<proteinExistence type="predicted"/>
<name>A0A9P7S1E3_9AGAR</name>
<dbReference type="SUPFAM" id="SSF52047">
    <property type="entry name" value="RNI-like"/>
    <property type="match status" value="1"/>
</dbReference>
<dbReference type="GeneID" id="66076110"/>
<accession>A0A9P7S1E3</accession>
<dbReference type="PANTHER" id="PTHR38926:SF5">
    <property type="entry name" value="F-BOX AND LEUCINE-RICH REPEAT PROTEIN 6"/>
    <property type="match status" value="1"/>
</dbReference>
<dbReference type="RefSeq" id="XP_043009823.1">
    <property type="nucleotide sequence ID" value="XM_043151743.1"/>
</dbReference>
<sequence>MRGSDASPLKNLEPLPNRFSTIPAGISRRKITSSESETITLGLVNAENDLKAYNVEINRLKANIMVVESRRDGLTKSVAKYRSLLSPIHRVPEEILAYIFSFCCDENTLNPGYSPPFALTASAVCGRWRDVVLETPHLWSTISIHFESIFPREEGVEDEDYTWGSHQFTHVIRIFMERSKTAPLDLEFYQYGEEKFELLEAGLTCLMDHSNRWRSLKMSAPDHPLLTMPSAFQRLRGHLSNLQHFLVDHSWSSNEMISIASDLDLLSECPLLTSIELRIRADVLRLNPRFPWSRIQSLKLVGNSLSQVGQTLASCNNLQQLELSGFSSSTQLSVAGPITTLGQLRYLSFERVRDDEFYHFFQSYNLPSLSHLKIRDGCLDLSSLEDFFVRSSCSITSLTLELVSSSDVDTLHLLRLVPNLTTFSFEEQGIAEMSDSGLGLKNKIVTTTFLEQLAMDTGDESTRYLPQLEDLTLSIWPLEISGRRALQHMLASRSTGRLRKFTLTVRGSKVSAYESLQCFRDVGMQIQLSVLP</sequence>
<dbReference type="Gene3D" id="1.20.1280.50">
    <property type="match status" value="1"/>
</dbReference>
<evidence type="ECO:0000256" key="1">
    <source>
        <dbReference type="SAM" id="Coils"/>
    </source>
</evidence>
<dbReference type="OrthoDB" id="3365698at2759"/>
<dbReference type="InterPro" id="IPR036047">
    <property type="entry name" value="F-box-like_dom_sf"/>
</dbReference>
<keyword evidence="1" id="KW-0175">Coiled coil</keyword>
<dbReference type="Pfam" id="PF12937">
    <property type="entry name" value="F-box-like"/>
    <property type="match status" value="1"/>
</dbReference>
<dbReference type="AlphaFoldDB" id="A0A9P7S1E3"/>
<keyword evidence="4" id="KW-1185">Reference proteome</keyword>
<reference evidence="3" key="1">
    <citation type="journal article" date="2021" name="Genome Biol. Evol.">
        <title>The assembled and annotated genome of the fairy-ring fungus Marasmius oreades.</title>
        <authorList>
            <person name="Hiltunen M."/>
            <person name="Ament-Velasquez S.L."/>
            <person name="Johannesson H."/>
        </authorList>
    </citation>
    <scope>NUCLEOTIDE SEQUENCE</scope>
    <source>
        <strain evidence="3">03SP1</strain>
    </source>
</reference>
<organism evidence="3 4">
    <name type="scientific">Marasmius oreades</name>
    <name type="common">fairy-ring Marasmius</name>
    <dbReference type="NCBI Taxonomy" id="181124"/>
    <lineage>
        <taxon>Eukaryota</taxon>
        <taxon>Fungi</taxon>
        <taxon>Dikarya</taxon>
        <taxon>Basidiomycota</taxon>
        <taxon>Agaricomycotina</taxon>
        <taxon>Agaricomycetes</taxon>
        <taxon>Agaricomycetidae</taxon>
        <taxon>Agaricales</taxon>
        <taxon>Marasmiineae</taxon>
        <taxon>Marasmiaceae</taxon>
        <taxon>Marasmius</taxon>
    </lineage>
</organism>
<feature type="coiled-coil region" evidence="1">
    <location>
        <begin position="43"/>
        <end position="70"/>
    </location>
</feature>
<protein>
    <recommendedName>
        <fullName evidence="2">F-box domain-containing protein</fullName>
    </recommendedName>
</protein>
<dbReference type="Proteomes" id="UP001049176">
    <property type="component" value="Chromosome 4"/>
</dbReference>
<gene>
    <name evidence="3" type="ORF">E1B28_007034</name>
</gene>
<dbReference type="KEGG" id="more:E1B28_007034"/>
<feature type="domain" description="F-box" evidence="2">
    <location>
        <begin position="89"/>
        <end position="144"/>
    </location>
</feature>
<dbReference type="SUPFAM" id="SSF81383">
    <property type="entry name" value="F-box domain"/>
    <property type="match status" value="1"/>
</dbReference>
<evidence type="ECO:0000313" key="4">
    <source>
        <dbReference type="Proteomes" id="UP001049176"/>
    </source>
</evidence>